<dbReference type="EMBL" id="JAHXPT010000015">
    <property type="protein sequence ID" value="MBW6411520.1"/>
    <property type="molecule type" value="Genomic_DNA"/>
</dbReference>
<sequence>MNKIKILEYLMENIDGDDLNDQLIEELEQAKSEMDSARSMFDNVNDSKLIEVAIFAEEVAKKRYEYLLRLAKAKGIKVNHNYILQKNISVK</sequence>
<reference evidence="2 3" key="1">
    <citation type="submission" date="2021-07" db="EMBL/GenBank/DDBJ databases">
        <title>Clostridium weizhouense sp. nov., an anaerobic bacterium isolated from activated sludge of Petroleum wastewater.</title>
        <authorList>
            <person name="Li Q."/>
        </authorList>
    </citation>
    <scope>NUCLEOTIDE SEQUENCE [LARGE SCALE GENOMIC DNA]</scope>
    <source>
        <strain evidence="2 3">YB-6</strain>
    </source>
</reference>
<dbReference type="InterPro" id="IPR019644">
    <property type="entry name" value="DUF2508"/>
</dbReference>
<protein>
    <submittedName>
        <fullName evidence="2">YaaL family protein</fullName>
    </submittedName>
</protein>
<proteinExistence type="predicted"/>
<keyword evidence="1" id="KW-0175">Coiled coil</keyword>
<evidence type="ECO:0000313" key="2">
    <source>
        <dbReference type="EMBL" id="MBW6411520.1"/>
    </source>
</evidence>
<dbReference type="RefSeq" id="WP_219780987.1">
    <property type="nucleotide sequence ID" value="NZ_JAHXPT010000015.1"/>
</dbReference>
<evidence type="ECO:0000313" key="3">
    <source>
        <dbReference type="Proteomes" id="UP001519921"/>
    </source>
</evidence>
<organism evidence="2 3">
    <name type="scientific">Clostridium weizhouense</name>
    <dbReference type="NCBI Taxonomy" id="2859781"/>
    <lineage>
        <taxon>Bacteria</taxon>
        <taxon>Bacillati</taxon>
        <taxon>Bacillota</taxon>
        <taxon>Clostridia</taxon>
        <taxon>Eubacteriales</taxon>
        <taxon>Clostridiaceae</taxon>
        <taxon>Clostridium</taxon>
    </lineage>
</organism>
<gene>
    <name evidence="2" type="ORF">KYD98_15650</name>
</gene>
<accession>A0ABS7AS77</accession>
<dbReference type="Proteomes" id="UP001519921">
    <property type="component" value="Unassembled WGS sequence"/>
</dbReference>
<dbReference type="Pfam" id="PF10704">
    <property type="entry name" value="DUF2508"/>
    <property type="match status" value="1"/>
</dbReference>
<name>A0ABS7AS77_9CLOT</name>
<keyword evidence="3" id="KW-1185">Reference proteome</keyword>
<feature type="coiled-coil region" evidence="1">
    <location>
        <begin position="20"/>
        <end position="47"/>
    </location>
</feature>
<evidence type="ECO:0000256" key="1">
    <source>
        <dbReference type="SAM" id="Coils"/>
    </source>
</evidence>
<comment type="caution">
    <text evidence="2">The sequence shown here is derived from an EMBL/GenBank/DDBJ whole genome shotgun (WGS) entry which is preliminary data.</text>
</comment>